<dbReference type="PROSITE" id="PS00118">
    <property type="entry name" value="PA2_HIS"/>
    <property type="match status" value="1"/>
</dbReference>
<evidence type="ECO:0000256" key="2">
    <source>
        <dbReference type="ARBA" id="ARBA00022525"/>
    </source>
</evidence>
<dbReference type="Proteomes" id="UP000677054">
    <property type="component" value="Unassembled WGS sequence"/>
</dbReference>
<dbReference type="EMBL" id="LR901639">
    <property type="protein sequence ID" value="CAD7249059.1"/>
    <property type="molecule type" value="Genomic_DNA"/>
</dbReference>
<dbReference type="Gene3D" id="1.20.90.10">
    <property type="entry name" value="Phospholipase A2 domain"/>
    <property type="match status" value="1"/>
</dbReference>
<dbReference type="OrthoDB" id="3935740at2759"/>
<dbReference type="EMBL" id="CAJPEV010002122">
    <property type="protein sequence ID" value="CAG0895743.1"/>
    <property type="molecule type" value="Genomic_DNA"/>
</dbReference>
<dbReference type="InterPro" id="IPR010711">
    <property type="entry name" value="PLA2G12"/>
</dbReference>
<dbReference type="Pfam" id="PF06951">
    <property type="entry name" value="PLA2G12"/>
    <property type="match status" value="1"/>
</dbReference>
<dbReference type="GO" id="GO:0005576">
    <property type="term" value="C:extracellular region"/>
    <property type="evidence" value="ECO:0007669"/>
    <property type="project" value="UniProtKB-SubCell"/>
</dbReference>
<evidence type="ECO:0000256" key="4">
    <source>
        <dbReference type="PROSITE-ProRule" id="PRU00176"/>
    </source>
</evidence>
<dbReference type="GO" id="GO:0004623">
    <property type="term" value="F:phospholipase A2 activity"/>
    <property type="evidence" value="ECO:0007669"/>
    <property type="project" value="InterPro"/>
</dbReference>
<reference evidence="6" key="1">
    <citation type="submission" date="2020-11" db="EMBL/GenBank/DDBJ databases">
        <authorList>
            <person name="Tran Van P."/>
        </authorList>
    </citation>
    <scope>NUCLEOTIDE SEQUENCE</scope>
</reference>
<organism evidence="6">
    <name type="scientific">Darwinula stevensoni</name>
    <dbReference type="NCBI Taxonomy" id="69355"/>
    <lineage>
        <taxon>Eukaryota</taxon>
        <taxon>Metazoa</taxon>
        <taxon>Ecdysozoa</taxon>
        <taxon>Arthropoda</taxon>
        <taxon>Crustacea</taxon>
        <taxon>Oligostraca</taxon>
        <taxon>Ostracoda</taxon>
        <taxon>Podocopa</taxon>
        <taxon>Podocopida</taxon>
        <taxon>Darwinulocopina</taxon>
        <taxon>Darwinuloidea</taxon>
        <taxon>Darwinulidae</taxon>
        <taxon>Darwinula</taxon>
    </lineage>
</organism>
<dbReference type="Gene3D" id="3.30.70.330">
    <property type="match status" value="1"/>
</dbReference>
<keyword evidence="7" id="KW-1185">Reference proteome</keyword>
<dbReference type="GO" id="GO:0006644">
    <property type="term" value="P:phospholipid metabolic process"/>
    <property type="evidence" value="ECO:0007669"/>
    <property type="project" value="InterPro"/>
</dbReference>
<sequence>MELDRMNLYLCNLPPGLSEEQLMGMVREFGRVVSVKILRDERLDSKGVGAKSPLAVRFARKPNKSLLRYRDRVWTIKLPEPQVPPDCVGGRRRDIVGGKESEPVKSFSPYHKEEAKKKMKRGDKRHRQDLMLRVTRAACRQLWSLQTAWRLWRPGPTRLAFDRRPPRHRVPPRKWFFHPRNIYGGGESPLLSPPIRYHSYTVVYAKNLTAFMAAYAGRPSQWRSEDFAKGCLIGSGRAFGPLLAEASFLDHARYFGSRFLEFVKVALEFTAVINDAVEEDCLFKCPKGMKAMARTEYKPNVNGCGSYGLMVSGESLPVSGMEECCNAHDLCYDTCGSDKDQCDLSFKRCLYKCCDDVNEELSLIQLQACKAAAKVLFTGTTFVGCKAFQDSQNLACTCVHRKEEF</sequence>
<accession>A0A7R9A5K7</accession>
<evidence type="ECO:0000256" key="3">
    <source>
        <dbReference type="ARBA" id="ARBA00022884"/>
    </source>
</evidence>
<name>A0A7R9A5K7_9CRUS</name>
<dbReference type="InterPro" id="IPR033113">
    <property type="entry name" value="PLA2_histidine"/>
</dbReference>
<evidence type="ECO:0000256" key="1">
    <source>
        <dbReference type="ARBA" id="ARBA00004613"/>
    </source>
</evidence>
<dbReference type="PANTHER" id="PTHR12824">
    <property type="entry name" value="GROUP XII SECRETORY PHOSPHOLIPASE A2 FAMILY MEMBER"/>
    <property type="match status" value="1"/>
</dbReference>
<dbReference type="PROSITE" id="PS50102">
    <property type="entry name" value="RRM"/>
    <property type="match status" value="1"/>
</dbReference>
<evidence type="ECO:0000313" key="7">
    <source>
        <dbReference type="Proteomes" id="UP000677054"/>
    </source>
</evidence>
<keyword evidence="2" id="KW-0964">Secreted</keyword>
<proteinExistence type="predicted"/>
<dbReference type="InterPro" id="IPR036444">
    <property type="entry name" value="PLipase_A2_dom_sf"/>
</dbReference>
<dbReference type="Pfam" id="PF00076">
    <property type="entry name" value="RRM_1"/>
    <property type="match status" value="1"/>
</dbReference>
<dbReference type="GO" id="GO:0050482">
    <property type="term" value="P:arachidonate secretion"/>
    <property type="evidence" value="ECO:0007669"/>
    <property type="project" value="InterPro"/>
</dbReference>
<dbReference type="AlphaFoldDB" id="A0A7R9A5K7"/>
<dbReference type="GO" id="GO:0003723">
    <property type="term" value="F:RNA binding"/>
    <property type="evidence" value="ECO:0007669"/>
    <property type="project" value="UniProtKB-UniRule"/>
</dbReference>
<evidence type="ECO:0000313" key="6">
    <source>
        <dbReference type="EMBL" id="CAD7249059.1"/>
    </source>
</evidence>
<gene>
    <name evidence="6" type="ORF">DSTB1V02_LOCUS8860</name>
</gene>
<dbReference type="SUPFAM" id="SSF48619">
    <property type="entry name" value="Phospholipase A2, PLA2"/>
    <property type="match status" value="1"/>
</dbReference>
<dbReference type="InterPro" id="IPR035979">
    <property type="entry name" value="RBD_domain_sf"/>
</dbReference>
<dbReference type="PANTHER" id="PTHR12824:SF8">
    <property type="entry name" value="GXIVSPLA2, ISOFORM A"/>
    <property type="match status" value="1"/>
</dbReference>
<dbReference type="GO" id="GO:0016042">
    <property type="term" value="P:lipid catabolic process"/>
    <property type="evidence" value="ECO:0007669"/>
    <property type="project" value="InterPro"/>
</dbReference>
<dbReference type="InterPro" id="IPR012677">
    <property type="entry name" value="Nucleotide-bd_a/b_plait_sf"/>
</dbReference>
<protein>
    <recommendedName>
        <fullName evidence="5">RRM domain-containing protein</fullName>
    </recommendedName>
</protein>
<keyword evidence="3 4" id="KW-0694">RNA-binding</keyword>
<feature type="domain" description="RRM" evidence="5">
    <location>
        <begin position="6"/>
        <end position="49"/>
    </location>
</feature>
<dbReference type="SUPFAM" id="SSF54928">
    <property type="entry name" value="RNA-binding domain, RBD"/>
    <property type="match status" value="1"/>
</dbReference>
<comment type="subcellular location">
    <subcellularLocation>
        <location evidence="1">Secreted</location>
    </subcellularLocation>
</comment>
<evidence type="ECO:0000259" key="5">
    <source>
        <dbReference type="PROSITE" id="PS50102"/>
    </source>
</evidence>
<dbReference type="GO" id="GO:0005509">
    <property type="term" value="F:calcium ion binding"/>
    <property type="evidence" value="ECO:0007669"/>
    <property type="project" value="InterPro"/>
</dbReference>
<dbReference type="InterPro" id="IPR000504">
    <property type="entry name" value="RRM_dom"/>
</dbReference>